<accession>A0A5N5WYL3</accession>
<dbReference type="EMBL" id="ML732224">
    <property type="protein sequence ID" value="KAB8073601.1"/>
    <property type="molecule type" value="Genomic_DNA"/>
</dbReference>
<name>A0A5N5WYL3_9EURO</name>
<protein>
    <submittedName>
        <fullName evidence="1">Uncharacterized protein</fullName>
    </submittedName>
</protein>
<organism evidence="1 2">
    <name type="scientific">Aspergillus leporis</name>
    <dbReference type="NCBI Taxonomy" id="41062"/>
    <lineage>
        <taxon>Eukaryota</taxon>
        <taxon>Fungi</taxon>
        <taxon>Dikarya</taxon>
        <taxon>Ascomycota</taxon>
        <taxon>Pezizomycotina</taxon>
        <taxon>Eurotiomycetes</taxon>
        <taxon>Eurotiomycetidae</taxon>
        <taxon>Eurotiales</taxon>
        <taxon>Aspergillaceae</taxon>
        <taxon>Aspergillus</taxon>
        <taxon>Aspergillus subgen. Circumdati</taxon>
    </lineage>
</organism>
<keyword evidence="2" id="KW-1185">Reference proteome</keyword>
<dbReference type="Proteomes" id="UP000326565">
    <property type="component" value="Unassembled WGS sequence"/>
</dbReference>
<reference evidence="1 2" key="1">
    <citation type="submission" date="2019-04" db="EMBL/GenBank/DDBJ databases">
        <title>Friends and foes A comparative genomics study of 23 Aspergillus species from section Flavi.</title>
        <authorList>
            <consortium name="DOE Joint Genome Institute"/>
            <person name="Kjaerbolling I."/>
            <person name="Vesth T."/>
            <person name="Frisvad J.C."/>
            <person name="Nybo J.L."/>
            <person name="Theobald S."/>
            <person name="Kildgaard S."/>
            <person name="Isbrandt T."/>
            <person name="Kuo A."/>
            <person name="Sato A."/>
            <person name="Lyhne E.K."/>
            <person name="Kogle M.E."/>
            <person name="Wiebenga A."/>
            <person name="Kun R.S."/>
            <person name="Lubbers R.J."/>
            <person name="Makela M.R."/>
            <person name="Barry K."/>
            <person name="Chovatia M."/>
            <person name="Clum A."/>
            <person name="Daum C."/>
            <person name="Haridas S."/>
            <person name="He G."/>
            <person name="LaButti K."/>
            <person name="Lipzen A."/>
            <person name="Mondo S."/>
            <person name="Riley R."/>
            <person name="Salamov A."/>
            <person name="Simmons B.A."/>
            <person name="Magnuson J.K."/>
            <person name="Henrissat B."/>
            <person name="Mortensen U.H."/>
            <person name="Larsen T.O."/>
            <person name="Devries R.P."/>
            <person name="Grigoriev I.V."/>
            <person name="Machida M."/>
            <person name="Baker S.E."/>
            <person name="Andersen M.R."/>
        </authorList>
    </citation>
    <scope>NUCLEOTIDE SEQUENCE [LARGE SCALE GENOMIC DNA]</scope>
    <source>
        <strain evidence="1 2">CBS 151.66</strain>
    </source>
</reference>
<dbReference type="AlphaFoldDB" id="A0A5N5WYL3"/>
<evidence type="ECO:0000313" key="2">
    <source>
        <dbReference type="Proteomes" id="UP000326565"/>
    </source>
</evidence>
<sequence>MQLHGSMFLTFDVMGEGIHIHMDVLGVPSHVPWLLNLIGRIPGAATGYPGFFKWCADEIESKQKSWDKCQDPQDNVSWLLKAFIEKDVSAFPPRSRLPQRQARLDLQQNQANNLHRRHHQRNSLTPAGAHGSLQAFLIGFLQLSWKELGMHRLRIAISTIGKQYNISLAPG</sequence>
<dbReference type="OrthoDB" id="6692864at2759"/>
<gene>
    <name evidence="1" type="ORF">BDV29DRAFT_157471</name>
</gene>
<evidence type="ECO:0000313" key="1">
    <source>
        <dbReference type="EMBL" id="KAB8073601.1"/>
    </source>
</evidence>
<proteinExistence type="predicted"/>